<protein>
    <submittedName>
        <fullName evidence="2">Protein png1</fullName>
        <ecNumber evidence="2">3.5.1.52</ecNumber>
    </submittedName>
</protein>
<name>A0AA38XI90_9EURO</name>
<organism evidence="2 3">
    <name type="scientific">Cladophialophora chaetospira</name>
    <dbReference type="NCBI Taxonomy" id="386627"/>
    <lineage>
        <taxon>Eukaryota</taxon>
        <taxon>Fungi</taxon>
        <taxon>Dikarya</taxon>
        <taxon>Ascomycota</taxon>
        <taxon>Pezizomycotina</taxon>
        <taxon>Eurotiomycetes</taxon>
        <taxon>Chaetothyriomycetidae</taxon>
        <taxon>Chaetothyriales</taxon>
        <taxon>Herpotrichiellaceae</taxon>
        <taxon>Cladophialophora</taxon>
    </lineage>
</organism>
<dbReference type="EMBL" id="JAPDRK010000004">
    <property type="protein sequence ID" value="KAJ9613509.1"/>
    <property type="molecule type" value="Genomic_DNA"/>
</dbReference>
<proteinExistence type="predicted"/>
<dbReference type="AlphaFoldDB" id="A0AA38XI90"/>
<keyword evidence="3" id="KW-1185">Reference proteome</keyword>
<dbReference type="GO" id="GO:0000224">
    <property type="term" value="F:peptide-N4-(N-acetyl-beta-glucosaminyl)asparagine amidase activity"/>
    <property type="evidence" value="ECO:0007669"/>
    <property type="project" value="UniProtKB-EC"/>
</dbReference>
<reference evidence="2" key="1">
    <citation type="submission" date="2022-10" db="EMBL/GenBank/DDBJ databases">
        <title>Culturing micro-colonial fungi from biological soil crusts in the Mojave desert and describing Neophaeococcomyces mojavensis, and introducing the new genera and species Taxawa tesnikishii.</title>
        <authorList>
            <person name="Kurbessoian T."/>
            <person name="Stajich J.E."/>
        </authorList>
    </citation>
    <scope>NUCLEOTIDE SEQUENCE</scope>
    <source>
        <strain evidence="2">TK_41</strain>
    </source>
</reference>
<feature type="region of interest" description="Disordered" evidence="1">
    <location>
        <begin position="267"/>
        <end position="293"/>
    </location>
</feature>
<dbReference type="Proteomes" id="UP001172673">
    <property type="component" value="Unassembled WGS sequence"/>
</dbReference>
<gene>
    <name evidence="2" type="primary">png1_1</name>
    <name evidence="2" type="ORF">H2200_003451</name>
</gene>
<sequence>MNSTTTTVMQRRGPRFSVALKPRASWADPSESIDSAFPASLETQRGKFGQLVKYYLWVPKGPALTAYALVETKIQDCLSYRDDLFEGEAESALPNSIDCFMVGRTPESASPCIAVSCESKKYCRKVITILKDTGWWANFSDEYPAFKFVHLRNRPRPIRKALHHEDGFLVYTTQSLLGSGTVPLFFFKSAPLSNLEPRLPDSTMGGIIFLDDEPFGLTIAHALHPTPATIHHSCTFDESDRESTFSFVDDSDDDYTCYSGTIPAETDYISEHSGAGPRTDDSEASSSIQTETKHHHSNSFVLLGKIVQASDGTASDDVDWALIAFDEGWEITLHTESLSQDLQYESRTATVGKINNLEAVKMVSESQSLDCAKPIFIRSSTGDTVAGSMKATSTLVGLEGSAKLLNLRTVLLDRAVLSGECGRWVVDAEGNWYGHVVAAEPGSNIAYVASASKIIRAIEIATDKRATAVDAFTSAVHPPLPFATGSDTRSQTVDQQTTRCLIDDFEDEERETPSKSSLAPAEQHLMTTTAEGTLSSEPSNQKRPSRLIIGEDNRYEVHGQFNGHHTAGVNITGIGHQFEGFEEDGDDRHAWPQFINPANSLTHIAHKNDDFADIVIPGPEIDDFTIVTRGSTINFDQRSVLSSEYETSFVQPSVAASQILTGAGTSFENFFLVPPLRLTPDCTPAPRSVSITAPRMSSSPLSAELPQPEDRILTKNGPDFLILVDTDDTVQYTITPSSFTTANVPPTASG</sequence>
<accession>A0AA38XI90</accession>
<keyword evidence="2" id="KW-0378">Hydrolase</keyword>
<evidence type="ECO:0000313" key="3">
    <source>
        <dbReference type="Proteomes" id="UP001172673"/>
    </source>
</evidence>
<dbReference type="EC" id="3.5.1.52" evidence="2"/>
<evidence type="ECO:0000256" key="1">
    <source>
        <dbReference type="SAM" id="MobiDB-lite"/>
    </source>
</evidence>
<comment type="caution">
    <text evidence="2">The sequence shown here is derived from an EMBL/GenBank/DDBJ whole genome shotgun (WGS) entry which is preliminary data.</text>
</comment>
<evidence type="ECO:0000313" key="2">
    <source>
        <dbReference type="EMBL" id="KAJ9613509.1"/>
    </source>
</evidence>
<feature type="region of interest" description="Disordered" evidence="1">
    <location>
        <begin position="504"/>
        <end position="523"/>
    </location>
</feature>